<comment type="caution">
    <text evidence="2">The sequence shown here is derived from an EMBL/GenBank/DDBJ whole genome shotgun (WGS) entry which is preliminary data.</text>
</comment>
<dbReference type="Proteomes" id="UP001152561">
    <property type="component" value="Unassembled WGS sequence"/>
</dbReference>
<evidence type="ECO:0000313" key="2">
    <source>
        <dbReference type="EMBL" id="KAJ8553917.1"/>
    </source>
</evidence>
<name>A0A9Q1MA90_9SOLA</name>
<evidence type="ECO:0000256" key="1">
    <source>
        <dbReference type="SAM" id="MobiDB-lite"/>
    </source>
</evidence>
<reference evidence="3" key="1">
    <citation type="journal article" date="2023" name="Proc. Natl. Acad. Sci. U.S.A.">
        <title>Genomic and structural basis for evolution of tropane alkaloid biosynthesis.</title>
        <authorList>
            <person name="Wanga Y.-J."/>
            <person name="Taina T."/>
            <person name="Yua J.-Y."/>
            <person name="Lia J."/>
            <person name="Xua B."/>
            <person name="Chenc J."/>
            <person name="D'Auriad J.C."/>
            <person name="Huanga J.-P."/>
            <person name="Huanga S.-X."/>
        </authorList>
    </citation>
    <scope>NUCLEOTIDE SEQUENCE [LARGE SCALE GENOMIC DNA]</scope>
    <source>
        <strain evidence="3">cv. KIB-2019</strain>
    </source>
</reference>
<sequence length="416" mass="47430">MENFDHRFQRTDQWMPVYSWLETLDTDEVVKSKEIIDWLTENPDVREQLNSRHSRYHLMHYIKKCHLKILKRKEKKKGPEFTKNMSLSEVQESEAVKKSVPLRTADYNLSTVPKDSEIYKAKQTEALHKYEILVELEKQLSMHLPKPENIDDASKDMVVSTSWADKVEEEEVEDGEFITDKLGRGFLRVLGHLLFPQKLLLKWRCPNQQSKEVDKVVSVFTENQNVYEESVVREVDMTVDGASPNCAQEKEKMVTDDIALTVVGIPDADSLESFSSNQGTESSGDSMEEHEVQVSDNNSAVNKNFPNKVLQDMVSNNVEKASSAKKNSPNKVLHDLVSHNVKVVATDAEKENLIREEDKRVNVGQHIVKSHRQTGASSQSISNTKGQKKMVKNGPIDEQQPTRVLQKRAATKSNSK</sequence>
<feature type="region of interest" description="Disordered" evidence="1">
    <location>
        <begin position="367"/>
        <end position="416"/>
    </location>
</feature>
<feature type="compositionally biased region" description="Polar residues" evidence="1">
    <location>
        <begin position="373"/>
        <end position="385"/>
    </location>
</feature>
<dbReference type="OrthoDB" id="1886825at2759"/>
<dbReference type="AlphaFoldDB" id="A0A9Q1MA90"/>
<dbReference type="EMBL" id="JAJAGQ010000009">
    <property type="protein sequence ID" value="KAJ8553917.1"/>
    <property type="molecule type" value="Genomic_DNA"/>
</dbReference>
<keyword evidence="3" id="KW-1185">Reference proteome</keyword>
<accession>A0A9Q1MA90</accession>
<feature type="compositionally biased region" description="Basic residues" evidence="1">
    <location>
        <begin position="405"/>
        <end position="416"/>
    </location>
</feature>
<protein>
    <submittedName>
        <fullName evidence="2">Uncharacterized protein</fullName>
    </submittedName>
</protein>
<gene>
    <name evidence="2" type="ORF">K7X08_024595</name>
</gene>
<proteinExistence type="predicted"/>
<organism evidence="2 3">
    <name type="scientific">Anisodus acutangulus</name>
    <dbReference type="NCBI Taxonomy" id="402998"/>
    <lineage>
        <taxon>Eukaryota</taxon>
        <taxon>Viridiplantae</taxon>
        <taxon>Streptophyta</taxon>
        <taxon>Embryophyta</taxon>
        <taxon>Tracheophyta</taxon>
        <taxon>Spermatophyta</taxon>
        <taxon>Magnoliopsida</taxon>
        <taxon>eudicotyledons</taxon>
        <taxon>Gunneridae</taxon>
        <taxon>Pentapetalae</taxon>
        <taxon>asterids</taxon>
        <taxon>lamiids</taxon>
        <taxon>Solanales</taxon>
        <taxon>Solanaceae</taxon>
        <taxon>Solanoideae</taxon>
        <taxon>Hyoscyameae</taxon>
        <taxon>Anisodus</taxon>
    </lineage>
</organism>
<evidence type="ECO:0000313" key="3">
    <source>
        <dbReference type="Proteomes" id="UP001152561"/>
    </source>
</evidence>